<dbReference type="InterPro" id="IPR006439">
    <property type="entry name" value="HAD-SF_hydro_IA"/>
</dbReference>
<sequence>MIRNVVFDFGGVLFQWYPQEIVESFTSSTEEQNLLLTKILCHPDWLSLDRGTMLLAESIPKFSARTGISEGRIEDFLTHVVDSLVKIDETEALLYQIAGYHYALYYLTNMNTAFFETLSERNGFISLFLGGIVSANERMVKPEPDIFHQLRQQYNLVPAETLFIDDTTANIETAQALGFQTVLFTQTPSCFENIRKILNFN</sequence>
<keyword evidence="2" id="KW-1185">Reference proteome</keyword>
<dbReference type="InterPro" id="IPR023198">
    <property type="entry name" value="PGP-like_dom2"/>
</dbReference>
<organism evidence="1 2">
    <name type="scientific">Photobacterium atrarenae</name>
    <dbReference type="NCBI Taxonomy" id="865757"/>
    <lineage>
        <taxon>Bacteria</taxon>
        <taxon>Pseudomonadati</taxon>
        <taxon>Pseudomonadota</taxon>
        <taxon>Gammaproteobacteria</taxon>
        <taxon>Vibrionales</taxon>
        <taxon>Vibrionaceae</taxon>
        <taxon>Photobacterium</taxon>
    </lineage>
</organism>
<dbReference type="Gene3D" id="1.10.150.240">
    <property type="entry name" value="Putative phosphatase, domain 2"/>
    <property type="match status" value="1"/>
</dbReference>
<dbReference type="InterPro" id="IPR036412">
    <property type="entry name" value="HAD-like_sf"/>
</dbReference>
<proteinExistence type="predicted"/>
<dbReference type="PANTHER" id="PTHR43611:SF3">
    <property type="entry name" value="FLAVIN MONONUCLEOTIDE HYDROLASE 1, CHLOROPLATIC"/>
    <property type="match status" value="1"/>
</dbReference>
<dbReference type="Proteomes" id="UP001057998">
    <property type="component" value="Chromosome 2"/>
</dbReference>
<dbReference type="SUPFAM" id="SSF56784">
    <property type="entry name" value="HAD-like"/>
    <property type="match status" value="1"/>
</dbReference>
<dbReference type="NCBIfam" id="TIGR01509">
    <property type="entry name" value="HAD-SF-IA-v3"/>
    <property type="match status" value="1"/>
</dbReference>
<dbReference type="SFLD" id="SFLDG01129">
    <property type="entry name" value="C1.5:_HAD__Beta-PGM__Phosphata"/>
    <property type="match status" value="1"/>
</dbReference>
<dbReference type="CDD" id="cd02603">
    <property type="entry name" value="HAD_sEH-N_like"/>
    <property type="match status" value="1"/>
</dbReference>
<gene>
    <name evidence="1" type="ORF">NNL38_23880</name>
</gene>
<dbReference type="EMBL" id="CP101509">
    <property type="protein sequence ID" value="UTV30033.1"/>
    <property type="molecule type" value="Genomic_DNA"/>
</dbReference>
<dbReference type="InterPro" id="IPR023214">
    <property type="entry name" value="HAD_sf"/>
</dbReference>
<protein>
    <submittedName>
        <fullName evidence="1">HAD family phosphatase</fullName>
    </submittedName>
</protein>
<name>A0ABY5GM85_9GAMM</name>
<dbReference type="Gene3D" id="3.40.50.1000">
    <property type="entry name" value="HAD superfamily/HAD-like"/>
    <property type="match status" value="1"/>
</dbReference>
<dbReference type="Pfam" id="PF00702">
    <property type="entry name" value="Hydrolase"/>
    <property type="match status" value="1"/>
</dbReference>
<dbReference type="PRINTS" id="PR00413">
    <property type="entry name" value="HADHALOGNASE"/>
</dbReference>
<dbReference type="RefSeq" id="WP_255391374.1">
    <property type="nucleotide sequence ID" value="NZ_CP101509.1"/>
</dbReference>
<dbReference type="SFLD" id="SFLDS00003">
    <property type="entry name" value="Haloacid_Dehalogenase"/>
    <property type="match status" value="1"/>
</dbReference>
<accession>A0ABY5GM85</accession>
<evidence type="ECO:0000313" key="1">
    <source>
        <dbReference type="EMBL" id="UTV30033.1"/>
    </source>
</evidence>
<evidence type="ECO:0000313" key="2">
    <source>
        <dbReference type="Proteomes" id="UP001057998"/>
    </source>
</evidence>
<reference evidence="1" key="1">
    <citation type="submission" date="2022-07" db="EMBL/GenBank/DDBJ databases">
        <title>Genome sequencing of Photobacterium atrarenae GJH2-4.</title>
        <authorList>
            <person name="Park S.-J."/>
        </authorList>
    </citation>
    <scope>NUCLEOTIDE SEQUENCE</scope>
    <source>
        <strain evidence="1">GJH2-4</strain>
    </source>
</reference>
<dbReference type="PANTHER" id="PTHR43611">
    <property type="entry name" value="ALPHA-D-GLUCOSE 1-PHOSPHATE PHOSPHATASE"/>
    <property type="match status" value="1"/>
</dbReference>